<evidence type="ECO:0000313" key="2">
    <source>
        <dbReference type="EMBL" id="OIP41959.1"/>
    </source>
</evidence>
<dbReference type="STRING" id="1817895.AUJ95_02410"/>
<name>A0A1J5ED63_9BACT</name>
<protein>
    <recommendedName>
        <fullName evidence="1">CRISPR-associated protein Cmr2 N-terminal domain-containing protein</fullName>
    </recommendedName>
</protein>
<dbReference type="InterPro" id="IPR038242">
    <property type="entry name" value="Cmr2_N"/>
</dbReference>
<accession>A0A1J5ED63</accession>
<sequence>MSKQYFHFTIGHVQGFVSQARRTRDFWAGSFILSWLSAKAMLAVKKQGEEILFPLPDDNYLSCACPHSSRDCQVISW</sequence>
<evidence type="ECO:0000259" key="1">
    <source>
        <dbReference type="Pfam" id="PF12469"/>
    </source>
</evidence>
<comment type="caution">
    <text evidence="2">The sequence shown here is derived from an EMBL/GenBank/DDBJ whole genome shotgun (WGS) entry which is preliminary data.</text>
</comment>
<dbReference type="Gene3D" id="3.30.70.2220">
    <property type="entry name" value="CRISPR-Cas system, Cmr2 subunit, D1 domain, cysteine cluster"/>
    <property type="match status" value="1"/>
</dbReference>
<organism evidence="2 3">
    <name type="scientific">Candidatus Desantisbacteria bacterium CG2_30_40_21</name>
    <dbReference type="NCBI Taxonomy" id="1817895"/>
    <lineage>
        <taxon>Bacteria</taxon>
        <taxon>Candidatus Desantisiibacteriota</taxon>
    </lineage>
</organism>
<gene>
    <name evidence="2" type="ORF">AUJ95_02410</name>
</gene>
<evidence type="ECO:0000313" key="3">
    <source>
        <dbReference type="Proteomes" id="UP000183085"/>
    </source>
</evidence>
<dbReference type="EMBL" id="MNYI01000065">
    <property type="protein sequence ID" value="OIP41959.1"/>
    <property type="molecule type" value="Genomic_DNA"/>
</dbReference>
<dbReference type="Pfam" id="PF12469">
    <property type="entry name" value="Cmr2_N"/>
    <property type="match status" value="1"/>
</dbReference>
<reference evidence="2 3" key="1">
    <citation type="journal article" date="2016" name="Environ. Microbiol.">
        <title>Genomic resolution of a cold subsurface aquifer community provides metabolic insights for novel microbes adapted to high CO concentrations.</title>
        <authorList>
            <person name="Probst A.J."/>
            <person name="Castelle C.J."/>
            <person name="Singh A."/>
            <person name="Brown C.T."/>
            <person name="Anantharaman K."/>
            <person name="Sharon I."/>
            <person name="Hug L.A."/>
            <person name="Burstein D."/>
            <person name="Emerson J.B."/>
            <person name="Thomas B.C."/>
            <person name="Banfield J.F."/>
        </authorList>
    </citation>
    <scope>NUCLEOTIDE SEQUENCE [LARGE SCALE GENOMIC DNA]</scope>
    <source>
        <strain evidence="2">CG2_30_40_21</strain>
    </source>
</reference>
<feature type="domain" description="CRISPR-associated protein Cmr2 N-terminal" evidence="1">
    <location>
        <begin position="5"/>
        <end position="65"/>
    </location>
</feature>
<dbReference type="AlphaFoldDB" id="A0A1J5ED63"/>
<dbReference type="InterPro" id="IPR024615">
    <property type="entry name" value="CRISPR-assoc_Cmr2_N"/>
</dbReference>
<dbReference type="Proteomes" id="UP000183085">
    <property type="component" value="Unassembled WGS sequence"/>
</dbReference>
<proteinExistence type="predicted"/>